<accession>A0A1D8NG58</accession>
<dbReference type="RefSeq" id="XP_068138966.1">
    <property type="nucleotide sequence ID" value="XM_068282865.1"/>
</dbReference>
<reference evidence="2 3" key="1">
    <citation type="journal article" date="2016" name="PLoS ONE">
        <title>Sequence Assembly of Yarrowia lipolytica Strain W29/CLIB89 Shows Transposable Element Diversity.</title>
        <authorList>
            <person name="Magnan C."/>
            <person name="Yu J."/>
            <person name="Chang I."/>
            <person name="Jahn E."/>
            <person name="Kanomata Y."/>
            <person name="Wu J."/>
            <person name="Zeller M."/>
            <person name="Oakes M."/>
            <person name="Baldi P."/>
            <person name="Sandmeyer S."/>
        </authorList>
    </citation>
    <scope>NUCLEOTIDE SEQUENCE [LARGE SCALE GENOMIC DNA]</scope>
    <source>
        <strain evidence="3">CLIB89(W29)</strain>
    </source>
</reference>
<protein>
    <submittedName>
        <fullName evidence="2">Uncharacterized protein</fullName>
    </submittedName>
</protein>
<keyword evidence="1" id="KW-0472">Membrane</keyword>
<dbReference type="VEuPathDB" id="FungiDB:YALI1_D33397g"/>
<evidence type="ECO:0000313" key="2">
    <source>
        <dbReference type="EMBL" id="AOW04624.1"/>
    </source>
</evidence>
<proteinExistence type="predicted"/>
<organism evidence="2 3">
    <name type="scientific">Yarrowia lipolytica</name>
    <name type="common">Candida lipolytica</name>
    <dbReference type="NCBI Taxonomy" id="4952"/>
    <lineage>
        <taxon>Eukaryota</taxon>
        <taxon>Fungi</taxon>
        <taxon>Dikarya</taxon>
        <taxon>Ascomycota</taxon>
        <taxon>Saccharomycotina</taxon>
        <taxon>Dipodascomycetes</taxon>
        <taxon>Dipodascales</taxon>
        <taxon>Dipodascales incertae sedis</taxon>
        <taxon>Yarrowia</taxon>
    </lineage>
</organism>
<dbReference type="AlphaFoldDB" id="A0A1D8NG58"/>
<dbReference type="EMBL" id="CP017556">
    <property type="protein sequence ID" value="AOW04624.1"/>
    <property type="molecule type" value="Genomic_DNA"/>
</dbReference>
<evidence type="ECO:0000256" key="1">
    <source>
        <dbReference type="SAM" id="Phobius"/>
    </source>
</evidence>
<dbReference type="Proteomes" id="UP000182444">
    <property type="component" value="Chromosome 1D"/>
</dbReference>
<feature type="transmembrane region" description="Helical" evidence="1">
    <location>
        <begin position="32"/>
        <end position="54"/>
    </location>
</feature>
<keyword evidence="1" id="KW-0812">Transmembrane</keyword>
<keyword evidence="1" id="KW-1133">Transmembrane helix</keyword>
<name>A0A1D8NG58_YARLL</name>
<sequence length="114" mass="13169">MVARLKCGKLVTNFSEASKLRLRSWSRTTQSLLLSLLMCSVFYDLSIITTQFIYKSITRTRPPWQATPCDWNQSRDLIETMHMISQLPPKCTQIHHAPSLDPTSSSRQRHIMCT</sequence>
<gene>
    <name evidence="2" type="ORF">YALI1_D33397g</name>
</gene>
<dbReference type="GeneID" id="94583476"/>
<evidence type="ECO:0000313" key="3">
    <source>
        <dbReference type="Proteomes" id="UP000182444"/>
    </source>
</evidence>